<dbReference type="AlphaFoldDB" id="A0A1C9CCD5"/>
<dbReference type="InterPro" id="IPR003593">
    <property type="entry name" value="AAA+_ATPase"/>
</dbReference>
<dbReference type="GeneID" id="29070515"/>
<dbReference type="RefSeq" id="YP_009294531.1">
    <property type="nucleotide sequence ID" value="NC_031148.1"/>
</dbReference>
<dbReference type="Pfam" id="PF00004">
    <property type="entry name" value="AAA"/>
    <property type="match status" value="1"/>
</dbReference>
<evidence type="ECO:0000256" key="3">
    <source>
        <dbReference type="ARBA" id="ARBA00022640"/>
    </source>
</evidence>
<comment type="subcellular location">
    <subcellularLocation>
        <location evidence="1">Plastid</location>
        <location evidence="1">Chloroplast</location>
    </subcellularLocation>
</comment>
<evidence type="ECO:0000256" key="4">
    <source>
        <dbReference type="ARBA" id="ARBA00022741"/>
    </source>
</evidence>
<evidence type="ECO:0000313" key="9">
    <source>
        <dbReference type="EMBL" id="AOM66014.1"/>
    </source>
</evidence>
<comment type="similarity">
    <text evidence="6">Belongs to the AAA ATPase family. Highly divergent.</text>
</comment>
<dbReference type="PANTHER" id="PTHR42960">
    <property type="entry name" value="YCF46 PROTEIN"/>
    <property type="match status" value="1"/>
</dbReference>
<name>A0A1C9CCD5_9FLOR</name>
<dbReference type="CDD" id="cd19507">
    <property type="entry name" value="RecA-like_Ycf46-like"/>
    <property type="match status" value="1"/>
</dbReference>
<dbReference type="SUPFAM" id="SSF52540">
    <property type="entry name" value="P-loop containing nucleoside triphosphate hydrolases"/>
    <property type="match status" value="1"/>
</dbReference>
<dbReference type="Gene3D" id="3.40.50.300">
    <property type="entry name" value="P-loop containing nucleotide triphosphate hydrolases"/>
    <property type="match status" value="1"/>
</dbReference>
<keyword evidence="5" id="KW-0067">ATP-binding</keyword>
<evidence type="ECO:0000256" key="7">
    <source>
        <dbReference type="ARBA" id="ARBA00040480"/>
    </source>
</evidence>
<dbReference type="EMBL" id="KX284717">
    <property type="protein sequence ID" value="AOM66014.1"/>
    <property type="molecule type" value="Genomic_DNA"/>
</dbReference>
<keyword evidence="3 9" id="KW-0934">Plastid</keyword>
<accession>A0A1C9CCD5</accession>
<evidence type="ECO:0000256" key="6">
    <source>
        <dbReference type="ARBA" id="ARBA00038088"/>
    </source>
</evidence>
<feature type="domain" description="AAA+ ATPase" evidence="8">
    <location>
        <begin position="257"/>
        <end position="392"/>
    </location>
</feature>
<gene>
    <name evidence="9" type="primary">ycf46</name>
    <name evidence="9" type="ORF">Aspa_135</name>
</gene>
<keyword evidence="4" id="KW-0547">Nucleotide-binding</keyword>
<sequence length="495" mass="57672">MYFAEKLKVLLKSHHTFIYIVTNEEERIEYTIQTINNNQINIFYWDFIDGYQNNPNYHGKAQRNPLEALEFIETIKSITPQIFILRDFHLFINDISIIRKIKNLYKTLKSSNSHIIILASEVQIPISLQEIIVLMEFPLPNFKEIKQELKRLLQITKIDLINKDIEDFALAYKGLSIERIRKSIYTLAIYNKFRSTEQIITNILEEKKQFIQQTDILDFYPANHSLQDIGGLINLKIWLQKRSNTFSLQAHNYGIPAPKGVLLVGIQGTGKSLSAKAIAKEWKIPLLKLDIGKLFNSLVGESEFRMRQMIKISEASAPCVLWIDEIDKTFNRMNNNNDGGTTNRVVSSFLTWLSEKESSVFVVATANNITYLPPEMLRKGRFDEIFFLDLPNKQERYNIFKIHLRKVRPYTWKNYDITHLSNLTSKFSGAEIEQCIIEAMHQGFYEKREFITQDIINAITECIPLSFTNEDIINSIQEWVKTGKIRNASHELNMS</sequence>
<dbReference type="InterPro" id="IPR003959">
    <property type="entry name" value="ATPase_AAA_core"/>
</dbReference>
<dbReference type="Gene3D" id="1.10.8.60">
    <property type="match status" value="1"/>
</dbReference>
<evidence type="ECO:0000256" key="2">
    <source>
        <dbReference type="ARBA" id="ARBA00022528"/>
    </source>
</evidence>
<dbReference type="InterPro" id="IPR052381">
    <property type="entry name" value="AAA_domain_protein"/>
</dbReference>
<dbReference type="InterPro" id="IPR027417">
    <property type="entry name" value="P-loop_NTPase"/>
</dbReference>
<geneLocation type="plastid" evidence="9"/>
<organism evidence="9">
    <name type="scientific">Asparagopsis taxiformis</name>
    <dbReference type="NCBI Taxonomy" id="260499"/>
    <lineage>
        <taxon>Eukaryota</taxon>
        <taxon>Rhodophyta</taxon>
        <taxon>Florideophyceae</taxon>
        <taxon>Rhodymeniophycidae</taxon>
        <taxon>Bonnemaisoniales</taxon>
        <taxon>Bonnemaisoniaceae</taxon>
        <taxon>Asparagopsis</taxon>
    </lineage>
</organism>
<dbReference type="GO" id="GO:0005524">
    <property type="term" value="F:ATP binding"/>
    <property type="evidence" value="ECO:0007669"/>
    <property type="project" value="UniProtKB-KW"/>
</dbReference>
<keyword evidence="2" id="KW-0150">Chloroplast</keyword>
<dbReference type="PANTHER" id="PTHR42960:SF1">
    <property type="entry name" value="YCF46 PROTEIN"/>
    <property type="match status" value="1"/>
</dbReference>
<dbReference type="GO" id="GO:0009507">
    <property type="term" value="C:chloroplast"/>
    <property type="evidence" value="ECO:0007669"/>
    <property type="project" value="UniProtKB-SubCell"/>
</dbReference>
<reference evidence="9" key="1">
    <citation type="journal article" date="2016" name="BMC Biol.">
        <title>Parallel evolution of highly conserved plastid genome architecture in red seaweeds and seed plants.</title>
        <authorList>
            <person name="Lee J."/>
            <person name="Cho C.H."/>
            <person name="Park S.I."/>
            <person name="Choi J.W."/>
            <person name="Song H.S."/>
            <person name="West J.A."/>
            <person name="Bhattacharya D."/>
            <person name="Yoon H.S."/>
        </authorList>
    </citation>
    <scope>NUCLEOTIDE SEQUENCE</scope>
</reference>
<proteinExistence type="inferred from homology"/>
<evidence type="ECO:0000256" key="1">
    <source>
        <dbReference type="ARBA" id="ARBA00004229"/>
    </source>
</evidence>
<protein>
    <recommendedName>
        <fullName evidence="7">Uncharacterized AAA domain-containing protein ycf46</fullName>
    </recommendedName>
</protein>
<dbReference type="SMART" id="SM00382">
    <property type="entry name" value="AAA"/>
    <property type="match status" value="1"/>
</dbReference>
<dbReference type="GO" id="GO:0016887">
    <property type="term" value="F:ATP hydrolysis activity"/>
    <property type="evidence" value="ECO:0007669"/>
    <property type="project" value="InterPro"/>
</dbReference>
<evidence type="ECO:0000256" key="5">
    <source>
        <dbReference type="ARBA" id="ARBA00022840"/>
    </source>
</evidence>
<evidence type="ECO:0000259" key="8">
    <source>
        <dbReference type="SMART" id="SM00382"/>
    </source>
</evidence>